<evidence type="ECO:0000313" key="1">
    <source>
        <dbReference type="EMBL" id="RHN66319.1"/>
    </source>
</evidence>
<reference evidence="1" key="1">
    <citation type="journal article" date="2018" name="Nat. Plants">
        <title>Whole-genome landscape of Medicago truncatula symbiotic genes.</title>
        <authorList>
            <person name="Pecrix Y."/>
            <person name="Gamas P."/>
            <person name="Carrere S."/>
        </authorList>
    </citation>
    <scope>NUCLEOTIDE SEQUENCE</scope>
    <source>
        <tissue evidence="1">Leaves</tissue>
    </source>
</reference>
<organism evidence="1">
    <name type="scientific">Medicago truncatula</name>
    <name type="common">Barrel medic</name>
    <name type="synonym">Medicago tribuloides</name>
    <dbReference type="NCBI Taxonomy" id="3880"/>
    <lineage>
        <taxon>Eukaryota</taxon>
        <taxon>Viridiplantae</taxon>
        <taxon>Streptophyta</taxon>
        <taxon>Embryophyta</taxon>
        <taxon>Tracheophyta</taxon>
        <taxon>Spermatophyta</taxon>
        <taxon>Magnoliopsida</taxon>
        <taxon>eudicotyledons</taxon>
        <taxon>Gunneridae</taxon>
        <taxon>Pentapetalae</taxon>
        <taxon>rosids</taxon>
        <taxon>fabids</taxon>
        <taxon>Fabales</taxon>
        <taxon>Fabaceae</taxon>
        <taxon>Papilionoideae</taxon>
        <taxon>50 kb inversion clade</taxon>
        <taxon>NPAAA clade</taxon>
        <taxon>Hologalegina</taxon>
        <taxon>IRL clade</taxon>
        <taxon>Trifolieae</taxon>
        <taxon>Medicago</taxon>
    </lineage>
</organism>
<name>A0A396IL40_MEDTR</name>
<comment type="caution">
    <text evidence="1">The sequence shown here is derived from an EMBL/GenBank/DDBJ whole genome shotgun (WGS) entry which is preliminary data.</text>
</comment>
<dbReference type="Gramene" id="rna14278">
    <property type="protein sequence ID" value="RHN66319.1"/>
    <property type="gene ID" value="gene14278"/>
</dbReference>
<accession>A0A396IL40</accession>
<dbReference type="AlphaFoldDB" id="A0A396IL40"/>
<gene>
    <name evidence="1" type="ORF">MtrunA17_Chr3g0089621</name>
</gene>
<sequence>MEKHRATMVEARFLGRHWKFRATMKTHRATMVALKIKIKRIFQFVSVF</sequence>
<protein>
    <submittedName>
        <fullName evidence="1">Uncharacterized protein</fullName>
    </submittedName>
</protein>
<dbReference type="Proteomes" id="UP000265566">
    <property type="component" value="Chromosome 3"/>
</dbReference>
<proteinExistence type="predicted"/>
<dbReference type="EMBL" id="PSQE01000003">
    <property type="protein sequence ID" value="RHN66319.1"/>
    <property type="molecule type" value="Genomic_DNA"/>
</dbReference>